<sequence>MSGASLPGNAAGRLRWGFSCGGVGLLCRMIPYPDDVRAIDALEMTESKAIWKSLSRTLHRFFARFCRAFGHNPDFCITLSKNCLFYHPANLSEE</sequence>
<dbReference type="AlphaFoldDB" id="A0A450SJL4"/>
<protein>
    <submittedName>
        <fullName evidence="1">Uncharacterized protein</fullName>
    </submittedName>
</protein>
<name>A0A450SJL4_9GAMM</name>
<dbReference type="EMBL" id="CAADEX010000066">
    <property type="protein sequence ID" value="VFJ57416.1"/>
    <property type="molecule type" value="Genomic_DNA"/>
</dbReference>
<dbReference type="EMBL" id="CAADEY010000040">
    <property type="protein sequence ID" value="VFJ53633.1"/>
    <property type="molecule type" value="Genomic_DNA"/>
</dbReference>
<evidence type="ECO:0000313" key="1">
    <source>
        <dbReference type="EMBL" id="VFJ53633.1"/>
    </source>
</evidence>
<gene>
    <name evidence="2" type="ORF">BECKDK2373B_GA0170837_10669</name>
    <name evidence="1" type="ORF">BECKDK2373C_GA0170839_10403</name>
</gene>
<evidence type="ECO:0000313" key="2">
    <source>
        <dbReference type="EMBL" id="VFJ57416.1"/>
    </source>
</evidence>
<accession>A0A450SJL4</accession>
<organism evidence="1">
    <name type="scientific">Candidatus Kentrum sp. DK</name>
    <dbReference type="NCBI Taxonomy" id="2126562"/>
    <lineage>
        <taxon>Bacteria</taxon>
        <taxon>Pseudomonadati</taxon>
        <taxon>Pseudomonadota</taxon>
        <taxon>Gammaproteobacteria</taxon>
        <taxon>Candidatus Kentrum</taxon>
    </lineage>
</organism>
<reference evidence="1" key="1">
    <citation type="submission" date="2019-02" db="EMBL/GenBank/DDBJ databases">
        <authorList>
            <person name="Gruber-Vodicka R. H."/>
            <person name="Seah K. B. B."/>
        </authorList>
    </citation>
    <scope>NUCLEOTIDE SEQUENCE</scope>
    <source>
        <strain evidence="1">BECK_DK161</strain>
        <strain evidence="2">BECK_DK47</strain>
    </source>
</reference>
<proteinExistence type="predicted"/>